<dbReference type="RefSeq" id="WP_271141123.1">
    <property type="nucleotide sequence ID" value="NZ_JAPYYP010000076.1"/>
</dbReference>
<dbReference type="Proteomes" id="UP001151071">
    <property type="component" value="Unassembled WGS sequence"/>
</dbReference>
<dbReference type="InterPro" id="IPR003477">
    <property type="entry name" value="PemK-like"/>
</dbReference>
<dbReference type="InterPro" id="IPR011067">
    <property type="entry name" value="Plasmid_toxin/cell-grow_inhib"/>
</dbReference>
<dbReference type="EMBL" id="JAPYYP010000076">
    <property type="protein sequence ID" value="MDA5111107.1"/>
    <property type="molecule type" value="Genomic_DNA"/>
</dbReference>
<evidence type="ECO:0000256" key="2">
    <source>
        <dbReference type="ARBA" id="ARBA00022649"/>
    </source>
</evidence>
<dbReference type="AlphaFoldDB" id="A0A9X3Z5L8"/>
<evidence type="ECO:0000313" key="3">
    <source>
        <dbReference type="EMBL" id="MDA5111107.1"/>
    </source>
</evidence>
<comment type="caution">
    <text evidence="3">The sequence shown here is derived from an EMBL/GenBank/DDBJ whole genome shotgun (WGS) entry which is preliminary data.</text>
</comment>
<name>A0A9X3Z5L8_9BACL</name>
<keyword evidence="4" id="KW-1185">Reference proteome</keyword>
<gene>
    <name evidence="3" type="ORF">O3V59_22510</name>
</gene>
<organism evidence="3 4">
    <name type="scientific">Brevibacillus thermoruber</name>
    <dbReference type="NCBI Taxonomy" id="33942"/>
    <lineage>
        <taxon>Bacteria</taxon>
        <taxon>Bacillati</taxon>
        <taxon>Bacillota</taxon>
        <taxon>Bacilli</taxon>
        <taxon>Bacillales</taxon>
        <taxon>Paenibacillaceae</taxon>
        <taxon>Brevibacillus</taxon>
    </lineage>
</organism>
<evidence type="ECO:0000313" key="4">
    <source>
        <dbReference type="Proteomes" id="UP001151071"/>
    </source>
</evidence>
<dbReference type="SUPFAM" id="SSF50118">
    <property type="entry name" value="Cell growth inhibitor/plasmid maintenance toxic component"/>
    <property type="match status" value="1"/>
</dbReference>
<evidence type="ECO:0000256" key="1">
    <source>
        <dbReference type="ARBA" id="ARBA00007521"/>
    </source>
</evidence>
<dbReference type="Gene3D" id="2.30.30.110">
    <property type="match status" value="1"/>
</dbReference>
<protein>
    <submittedName>
        <fullName evidence="3">Type II toxin-antitoxin system PemK/MazF family toxin</fullName>
    </submittedName>
</protein>
<dbReference type="GO" id="GO:0003677">
    <property type="term" value="F:DNA binding"/>
    <property type="evidence" value="ECO:0007669"/>
    <property type="project" value="InterPro"/>
</dbReference>
<accession>A0A9X3Z5L8</accession>
<keyword evidence="2" id="KW-1277">Toxin-antitoxin system</keyword>
<dbReference type="Pfam" id="PF02452">
    <property type="entry name" value="PemK_toxin"/>
    <property type="match status" value="1"/>
</dbReference>
<comment type="similarity">
    <text evidence="1">Belongs to the PemK/MazF family.</text>
</comment>
<sequence length="211" mass="24292">MGTLRDDESKRKDAKARIKALWGELLDCDADLALKTVEWYLEKTNINKKHLKEMQLRKQLKYLEASSPRDEEKIRETKKDIKQTLPPEYPDTIFSGDILHVKFGIGVGVELSDGHYAIILSRKGSNFLIAPLTSTQQPDGQNTVFFESLGLPGERPGQKTYVNFGQIRYVHFRRIEKIIGVPDGKKQVPKERVQEILDKFREIVQNGTRWP</sequence>
<reference evidence="3" key="1">
    <citation type="submission" date="2022-12" db="EMBL/GenBank/DDBJ databases">
        <title>Draft genome sequence of the thermophilic strain Brevibacillus thermoruber HT42, isolated from Los Humeros, Puebla, Mexico, with biotechnological potential.</title>
        <authorList>
            <person name="Lara Sanchez J."/>
            <person name="Solis Palacios R."/>
            <person name="Bustos Baena A.S."/>
            <person name="Ruz Baez A.E."/>
            <person name="Espinosa Luna G."/>
            <person name="Oliart Ros R.M."/>
        </authorList>
    </citation>
    <scope>NUCLEOTIDE SEQUENCE</scope>
    <source>
        <strain evidence="3">HT42</strain>
    </source>
</reference>
<proteinExistence type="inferred from homology"/>